<feature type="compositionally biased region" description="Basic and acidic residues" evidence="1">
    <location>
        <begin position="340"/>
        <end position="358"/>
    </location>
</feature>
<feature type="compositionally biased region" description="Low complexity" evidence="1">
    <location>
        <begin position="397"/>
        <end position="412"/>
    </location>
</feature>
<feature type="compositionally biased region" description="Basic and acidic residues" evidence="1">
    <location>
        <begin position="513"/>
        <end position="526"/>
    </location>
</feature>
<gene>
    <name evidence="2" type="ORF">A1Q1_06263</name>
</gene>
<feature type="compositionally biased region" description="Low complexity" evidence="1">
    <location>
        <begin position="424"/>
        <end position="436"/>
    </location>
</feature>
<feature type="region of interest" description="Disordered" evidence="1">
    <location>
        <begin position="70"/>
        <end position="103"/>
    </location>
</feature>
<evidence type="ECO:0000313" key="2">
    <source>
        <dbReference type="EMBL" id="EJT52157.1"/>
    </source>
</evidence>
<protein>
    <submittedName>
        <fullName evidence="2">Uncharacterized protein</fullName>
    </submittedName>
</protein>
<dbReference type="VEuPathDB" id="FungiDB:A1Q1_06263"/>
<dbReference type="HOGENOM" id="CLU_517945_0_0_1"/>
<organism evidence="2 3">
    <name type="scientific">Trichosporon asahii var. asahii (strain ATCC 90039 / CBS 2479 / JCM 2466 / KCTC 7840 / NBRC 103889/ NCYC 2677 / UAMH 7654)</name>
    <name type="common">Yeast</name>
    <dbReference type="NCBI Taxonomy" id="1186058"/>
    <lineage>
        <taxon>Eukaryota</taxon>
        <taxon>Fungi</taxon>
        <taxon>Dikarya</taxon>
        <taxon>Basidiomycota</taxon>
        <taxon>Agaricomycotina</taxon>
        <taxon>Tremellomycetes</taxon>
        <taxon>Trichosporonales</taxon>
        <taxon>Trichosporonaceae</taxon>
        <taxon>Trichosporon</taxon>
    </lineage>
</organism>
<dbReference type="AlphaFoldDB" id="J6FAB6"/>
<feature type="compositionally biased region" description="Low complexity" evidence="1">
    <location>
        <begin position="360"/>
        <end position="372"/>
    </location>
</feature>
<dbReference type="EMBL" id="ALBS01000032">
    <property type="protein sequence ID" value="EJT52157.1"/>
    <property type="molecule type" value="Genomic_DNA"/>
</dbReference>
<feature type="region of interest" description="Disordered" evidence="1">
    <location>
        <begin position="460"/>
        <end position="526"/>
    </location>
</feature>
<dbReference type="GeneID" id="25989775"/>
<feature type="compositionally biased region" description="Low complexity" evidence="1">
    <location>
        <begin position="76"/>
        <end position="100"/>
    </location>
</feature>
<name>J6FAB6_TRIAS</name>
<reference evidence="2 3" key="1">
    <citation type="journal article" date="2012" name="Eukaryot. Cell">
        <title>Draft genome sequence of CBS 2479, the standard type strain of Trichosporon asahii.</title>
        <authorList>
            <person name="Yang R.Y."/>
            <person name="Li H.T."/>
            <person name="Zhu H."/>
            <person name="Zhou G.P."/>
            <person name="Wang M."/>
            <person name="Wang L."/>
        </authorList>
    </citation>
    <scope>NUCLEOTIDE SEQUENCE [LARGE SCALE GENOMIC DNA]</scope>
    <source>
        <strain evidence="3">ATCC 90039 / CBS 2479 / JCM 2466 / KCTC 7840 / NCYC 2677 / UAMH 7654</strain>
    </source>
</reference>
<feature type="compositionally biased region" description="Polar residues" evidence="1">
    <location>
        <begin position="377"/>
        <end position="389"/>
    </location>
</feature>
<feature type="region of interest" description="Disordered" evidence="1">
    <location>
        <begin position="1"/>
        <end position="22"/>
    </location>
</feature>
<feature type="region of interest" description="Disordered" evidence="1">
    <location>
        <begin position="292"/>
        <end position="443"/>
    </location>
</feature>
<sequence length="526" mass="56933">MSCPPSPTLSATSAEFVHIPDDNPVNIPENLRAYIQTEIAKGIAEGLASARSELKSDLMAELRTYIDEEFEDASDASETSSTTTTSSSSSSETPDSSTSEELAELQDRLERLDTDLTRECEIRAELGVSLSDFQHTTKAQMLRLLTMERFNELREEVLREVRVTLAAGRETQRLYHARTRVDLLALIEAQRKHFSEEMARAGEKQLEAYRDEFGPNVTARLEELEHASSTATRRISRLRRTQRRLSAAAESMVRGTEQEEVWKAAWAKTIVREGDQEEGAWKWLDAKREEKASPIPGAWPVLPDTESPETTNETATKTEDESATEGAMKPAIEAVSKSMSEVKIESTGESKPADDETTKSAQSAPSSILSSAPKTKGTFNFTTPSTIDTTPAYPDNTSGTSPPAVSPVSSTADARDSSEAPTVAGSGASTGPSAPSNLRPGMSLYPANVVEFKDGVTFRIPLEAAGGRRSRGWRGSRGSRDGSAPTSSCGCRGCRKPKPASAVPPPSVNAVELKGDAERKEGEGEK</sequence>
<dbReference type="RefSeq" id="XP_014183342.1">
    <property type="nucleotide sequence ID" value="XM_014327867.1"/>
</dbReference>
<accession>J6FAB6</accession>
<comment type="caution">
    <text evidence="2">The sequence shown here is derived from an EMBL/GenBank/DDBJ whole genome shotgun (WGS) entry which is preliminary data.</text>
</comment>
<evidence type="ECO:0000256" key="1">
    <source>
        <dbReference type="SAM" id="MobiDB-lite"/>
    </source>
</evidence>
<dbReference type="KEGG" id="tasa:A1Q1_06263"/>
<proteinExistence type="predicted"/>
<evidence type="ECO:0000313" key="3">
    <source>
        <dbReference type="Proteomes" id="UP000002748"/>
    </source>
</evidence>
<dbReference type="Proteomes" id="UP000002748">
    <property type="component" value="Unassembled WGS sequence"/>
</dbReference>